<feature type="chain" id="PRO_5046138517" evidence="1">
    <location>
        <begin position="23"/>
        <end position="98"/>
    </location>
</feature>
<organism evidence="2 3">
    <name type="scientific">Prorocentrum cordatum</name>
    <dbReference type="NCBI Taxonomy" id="2364126"/>
    <lineage>
        <taxon>Eukaryota</taxon>
        <taxon>Sar</taxon>
        <taxon>Alveolata</taxon>
        <taxon>Dinophyceae</taxon>
        <taxon>Prorocentrales</taxon>
        <taxon>Prorocentraceae</taxon>
        <taxon>Prorocentrum</taxon>
    </lineage>
</organism>
<comment type="caution">
    <text evidence="2">The sequence shown here is derived from an EMBL/GenBank/DDBJ whole genome shotgun (WGS) entry which is preliminary data.</text>
</comment>
<feature type="signal peptide" evidence="1">
    <location>
        <begin position="1"/>
        <end position="22"/>
    </location>
</feature>
<keyword evidence="3" id="KW-1185">Reference proteome</keyword>
<reference evidence="2" key="1">
    <citation type="submission" date="2023-10" db="EMBL/GenBank/DDBJ databases">
        <authorList>
            <person name="Chen Y."/>
            <person name="Shah S."/>
            <person name="Dougan E. K."/>
            <person name="Thang M."/>
            <person name="Chan C."/>
        </authorList>
    </citation>
    <scope>NUCLEOTIDE SEQUENCE [LARGE SCALE GENOMIC DNA]</scope>
</reference>
<gene>
    <name evidence="2" type="ORF">PCOR1329_LOCUS4348</name>
</gene>
<keyword evidence="1" id="KW-0732">Signal</keyword>
<dbReference type="Proteomes" id="UP001189429">
    <property type="component" value="Unassembled WGS sequence"/>
</dbReference>
<name>A0ABN9PMJ2_9DINO</name>
<accession>A0ABN9PMJ2</accession>
<protein>
    <submittedName>
        <fullName evidence="2">Uncharacterized protein</fullName>
    </submittedName>
</protein>
<evidence type="ECO:0000313" key="2">
    <source>
        <dbReference type="EMBL" id="CAK0794288.1"/>
    </source>
</evidence>
<evidence type="ECO:0000256" key="1">
    <source>
        <dbReference type="SAM" id="SignalP"/>
    </source>
</evidence>
<sequence>MQLLNEIMFCIVLAPAFHLLRASLTAGSVARREYPELRLHPVAGAPLPWHEAAQHSQGALGTRADFIDAELGRIARYTAKGDILPWRELETFFAACER</sequence>
<evidence type="ECO:0000313" key="3">
    <source>
        <dbReference type="Proteomes" id="UP001189429"/>
    </source>
</evidence>
<proteinExistence type="predicted"/>
<dbReference type="EMBL" id="CAUYUJ010001114">
    <property type="protein sequence ID" value="CAK0794288.1"/>
    <property type="molecule type" value="Genomic_DNA"/>
</dbReference>